<dbReference type="Pfam" id="PF08241">
    <property type="entry name" value="Methyltransf_11"/>
    <property type="match status" value="1"/>
</dbReference>
<keyword evidence="3" id="KW-0808">Transferase</keyword>
<evidence type="ECO:0000259" key="5">
    <source>
        <dbReference type="Pfam" id="PF08241"/>
    </source>
</evidence>
<dbReference type="GO" id="GO:0032259">
    <property type="term" value="P:methylation"/>
    <property type="evidence" value="ECO:0007669"/>
    <property type="project" value="UniProtKB-KW"/>
</dbReference>
<dbReference type="Gene3D" id="3.40.50.150">
    <property type="entry name" value="Vaccinia Virus protein VP39"/>
    <property type="match status" value="1"/>
</dbReference>
<gene>
    <name evidence="6" type="ORF">NFI88_03950</name>
</gene>
<proteinExistence type="inferred from homology"/>
<comment type="caution">
    <text evidence="6">The sequence shown here is derived from an EMBL/GenBank/DDBJ whole genome shotgun (WGS) entry which is preliminary data.</text>
</comment>
<dbReference type="CDD" id="cd02440">
    <property type="entry name" value="AdoMet_MTases"/>
    <property type="match status" value="1"/>
</dbReference>
<dbReference type="SUPFAM" id="SSF53335">
    <property type="entry name" value="S-adenosyl-L-methionine-dependent methyltransferases"/>
    <property type="match status" value="1"/>
</dbReference>
<protein>
    <submittedName>
        <fullName evidence="6">Class I SAM-dependent methyltransferase</fullName>
    </submittedName>
</protein>
<keyword evidence="2 6" id="KW-0489">Methyltransferase</keyword>
<reference evidence="6 7" key="1">
    <citation type="submission" date="2022-06" db="EMBL/GenBank/DDBJ databases">
        <title>Rhizosaccharibacter gen. nov. sp. nov. KSS12, endophytic bacteria isolated from sugarcane.</title>
        <authorList>
            <person name="Pitiwittayakul N."/>
        </authorList>
    </citation>
    <scope>NUCLEOTIDE SEQUENCE [LARGE SCALE GENOMIC DNA]</scope>
    <source>
        <strain evidence="6 7">KSS12</strain>
    </source>
</reference>
<dbReference type="PANTHER" id="PTHR44942">
    <property type="entry name" value="METHYLTRANSF_11 DOMAIN-CONTAINING PROTEIN"/>
    <property type="match status" value="1"/>
</dbReference>
<sequence>MSDATSRAAGRAEGPADDGDAFPMLPLKAGRRAFGHDPEGYAAARPSYPSALWDAVDAACSLRDASVFEVGPGTGAATLPLLRRSPRRLVAIEPDARLAAYLERRAASPGDRLQIRREPFEEAALGAGEFDLGVAATSFHWLDQRPALRQARRALRPGGLWAMWWTVFTDPDLADPFTEACAPIFCALPSSRTLRTGRAPFALDEPARLADLRAAGFGACTAQRFRWRTAMDADATVALTATFSQVSQAMSAAREAALSAIGALVRDRFGGRLERHFVSVLYLARNGDE</sequence>
<dbReference type="EMBL" id="JAMZEJ010000002">
    <property type="protein sequence ID" value="MCQ8239993.1"/>
    <property type="molecule type" value="Genomic_DNA"/>
</dbReference>
<organism evidence="6 7">
    <name type="scientific">Rhizosaccharibacter radicis</name>
    <dbReference type="NCBI Taxonomy" id="2782605"/>
    <lineage>
        <taxon>Bacteria</taxon>
        <taxon>Pseudomonadati</taxon>
        <taxon>Pseudomonadota</taxon>
        <taxon>Alphaproteobacteria</taxon>
        <taxon>Acetobacterales</taxon>
        <taxon>Acetobacteraceae</taxon>
        <taxon>Rhizosaccharibacter</taxon>
    </lineage>
</organism>
<evidence type="ECO:0000256" key="1">
    <source>
        <dbReference type="ARBA" id="ARBA00008361"/>
    </source>
</evidence>
<feature type="domain" description="Methyltransferase type 11" evidence="5">
    <location>
        <begin position="69"/>
        <end position="161"/>
    </location>
</feature>
<evidence type="ECO:0000256" key="2">
    <source>
        <dbReference type="ARBA" id="ARBA00022603"/>
    </source>
</evidence>
<dbReference type="PANTHER" id="PTHR44942:SF4">
    <property type="entry name" value="METHYLTRANSFERASE TYPE 11 DOMAIN-CONTAINING PROTEIN"/>
    <property type="match status" value="1"/>
</dbReference>
<feature type="region of interest" description="Disordered" evidence="4">
    <location>
        <begin position="1"/>
        <end position="22"/>
    </location>
</feature>
<evidence type="ECO:0000313" key="7">
    <source>
        <dbReference type="Proteomes" id="UP001524547"/>
    </source>
</evidence>
<dbReference type="InterPro" id="IPR029063">
    <property type="entry name" value="SAM-dependent_MTases_sf"/>
</dbReference>
<evidence type="ECO:0000313" key="6">
    <source>
        <dbReference type="EMBL" id="MCQ8239993.1"/>
    </source>
</evidence>
<comment type="similarity">
    <text evidence="1">Belongs to the methyltransferase superfamily.</text>
</comment>
<dbReference type="Proteomes" id="UP001524547">
    <property type="component" value="Unassembled WGS sequence"/>
</dbReference>
<keyword evidence="7" id="KW-1185">Reference proteome</keyword>
<name>A0ABT1VUH9_9PROT</name>
<dbReference type="RefSeq" id="WP_422918721.1">
    <property type="nucleotide sequence ID" value="NZ_JAMZEJ010000002.1"/>
</dbReference>
<accession>A0ABT1VUH9</accession>
<dbReference type="InterPro" id="IPR051052">
    <property type="entry name" value="Diverse_substrate_MTase"/>
</dbReference>
<dbReference type="GO" id="GO:0008168">
    <property type="term" value="F:methyltransferase activity"/>
    <property type="evidence" value="ECO:0007669"/>
    <property type="project" value="UniProtKB-KW"/>
</dbReference>
<evidence type="ECO:0000256" key="3">
    <source>
        <dbReference type="ARBA" id="ARBA00022679"/>
    </source>
</evidence>
<dbReference type="InterPro" id="IPR013216">
    <property type="entry name" value="Methyltransf_11"/>
</dbReference>
<evidence type="ECO:0000256" key="4">
    <source>
        <dbReference type="SAM" id="MobiDB-lite"/>
    </source>
</evidence>